<feature type="compositionally biased region" description="Polar residues" evidence="2">
    <location>
        <begin position="225"/>
        <end position="245"/>
    </location>
</feature>
<evidence type="ECO:0000313" key="5">
    <source>
        <dbReference type="Proteomes" id="UP001623330"/>
    </source>
</evidence>
<dbReference type="InterPro" id="IPR000198">
    <property type="entry name" value="RhoGAP_dom"/>
</dbReference>
<protein>
    <submittedName>
        <fullName evidence="4">GTPase-activating protein SAC7</fullName>
    </submittedName>
</protein>
<dbReference type="InterPro" id="IPR008936">
    <property type="entry name" value="Rho_GTPase_activation_prot"/>
</dbReference>
<feature type="region of interest" description="Disordered" evidence="2">
    <location>
        <begin position="436"/>
        <end position="471"/>
    </location>
</feature>
<keyword evidence="1" id="KW-0343">GTPase activation</keyword>
<dbReference type="SUPFAM" id="SSF48350">
    <property type="entry name" value="GTPase activation domain, GAP"/>
    <property type="match status" value="1"/>
</dbReference>
<feature type="region of interest" description="Disordered" evidence="2">
    <location>
        <begin position="30"/>
        <end position="76"/>
    </location>
</feature>
<dbReference type="EMBL" id="JBEVYD010000005">
    <property type="protein sequence ID" value="KAL3232170.1"/>
    <property type="molecule type" value="Genomic_DNA"/>
</dbReference>
<comment type="caution">
    <text evidence="4">The sequence shown here is derived from an EMBL/GenBank/DDBJ whole genome shotgun (WGS) entry which is preliminary data.</text>
</comment>
<feature type="compositionally biased region" description="Polar residues" evidence="2">
    <location>
        <begin position="53"/>
        <end position="64"/>
    </location>
</feature>
<reference evidence="4 5" key="1">
    <citation type="submission" date="2024-05" db="EMBL/GenBank/DDBJ databases">
        <title>Long read based assembly of the Candida bracarensis genome reveals expanded adhesin content.</title>
        <authorList>
            <person name="Marcet-Houben M."/>
            <person name="Ksiezopolska E."/>
            <person name="Gabaldon T."/>
        </authorList>
    </citation>
    <scope>NUCLEOTIDE SEQUENCE [LARGE SCALE GENOMIC DNA]</scope>
    <source>
        <strain evidence="4 5">CBM6</strain>
    </source>
</reference>
<feature type="region of interest" description="Disordered" evidence="2">
    <location>
        <begin position="225"/>
        <end position="277"/>
    </location>
</feature>
<dbReference type="Proteomes" id="UP001623330">
    <property type="component" value="Unassembled WGS sequence"/>
</dbReference>
<feature type="compositionally biased region" description="Basic and acidic residues" evidence="2">
    <location>
        <begin position="560"/>
        <end position="578"/>
    </location>
</feature>
<dbReference type="Pfam" id="PF00620">
    <property type="entry name" value="RhoGAP"/>
    <property type="match status" value="2"/>
</dbReference>
<feature type="region of interest" description="Disordered" evidence="2">
    <location>
        <begin position="560"/>
        <end position="606"/>
    </location>
</feature>
<dbReference type="PANTHER" id="PTHR15228">
    <property type="entry name" value="SPERMATHECAL PHYSIOLOGY VARIANT"/>
    <property type="match status" value="1"/>
</dbReference>
<dbReference type="Gene3D" id="1.10.555.10">
    <property type="entry name" value="Rho GTPase activation protein"/>
    <property type="match status" value="1"/>
</dbReference>
<evidence type="ECO:0000256" key="1">
    <source>
        <dbReference type="ARBA" id="ARBA00022468"/>
    </source>
</evidence>
<accession>A0ABR4NTX7</accession>
<feature type="compositionally biased region" description="Basic and acidic residues" evidence="2">
    <location>
        <begin position="246"/>
        <end position="258"/>
    </location>
</feature>
<name>A0ABR4NTX7_9SACH</name>
<sequence length="606" mass="68284">MPNSSKHSLSPSRAHMPAFWKNFVNNPKSISSENLASRSKERPDLVSKKGHSFHSSSPKNSGSPIKNEAISGSQQDQDFRDYRDQFLSGRNGFTGRVFGVSLSESLSVANAEVIVQSELVSFGRIPIVVAKCGAYLKSEGLSTSGVFRIAGNSKRIKELQYIFSSPPDYGAKFNNWEPYTVHDVASLLRRYLNNLQEPLIPLALYEQFRAPLRERPRILKHMISNEVSHPNANKENSLSQEVSGNSKHEMDDRANDGDNEKEELENEEELKKKKQRRKKKLSRDIRAALKDYENLFVMLSSDSKQLTIYLLDLLSLFARQSHLNLMSGSNLAAIFQPSILSHPQHDLDPKAYELSRLVVEFLIEYTYKLLPHLLKMAKKDQQQHITDSIKQDEPKKIVVTNPDQVSEKPTINVSTDSNDDIPKLGIMNTSELRKENGNIPLRPVPPKSLQVPKYRRPHSRSIGSAPPVPDVIASNKRRSRLFPWLHKPGILSDTGDTATDGEGDDLLDEENIDVLSSSPTGNYPPRQHLLSIPRVQRSLSGNSVISSNTRPLSLILNHSNDELSKSSEPALERIDRPRSPLSRSQEATDARARKRESWFARLTNRT</sequence>
<proteinExistence type="predicted"/>
<dbReference type="InterPro" id="IPR051025">
    <property type="entry name" value="RhoGAP"/>
</dbReference>
<dbReference type="SMART" id="SM00324">
    <property type="entry name" value="RhoGAP"/>
    <property type="match status" value="1"/>
</dbReference>
<feature type="domain" description="Rho-GAP" evidence="3">
    <location>
        <begin position="117"/>
        <end position="370"/>
    </location>
</feature>
<feature type="compositionally biased region" description="Basic and acidic residues" evidence="2">
    <location>
        <begin position="586"/>
        <end position="598"/>
    </location>
</feature>
<evidence type="ECO:0000256" key="2">
    <source>
        <dbReference type="SAM" id="MobiDB-lite"/>
    </source>
</evidence>
<dbReference type="PANTHER" id="PTHR15228:SF25">
    <property type="entry name" value="F-BAR DOMAIN-CONTAINING PROTEIN"/>
    <property type="match status" value="1"/>
</dbReference>
<dbReference type="PROSITE" id="PS50238">
    <property type="entry name" value="RHOGAP"/>
    <property type="match status" value="1"/>
</dbReference>
<evidence type="ECO:0000259" key="3">
    <source>
        <dbReference type="PROSITE" id="PS50238"/>
    </source>
</evidence>
<feature type="compositionally biased region" description="Basic and acidic residues" evidence="2">
    <location>
        <begin position="38"/>
        <end position="47"/>
    </location>
</feature>
<keyword evidence="5" id="KW-1185">Reference proteome</keyword>
<evidence type="ECO:0000313" key="4">
    <source>
        <dbReference type="EMBL" id="KAL3232170.1"/>
    </source>
</evidence>
<organism evidence="4 5">
    <name type="scientific">Nakaseomyces bracarensis</name>
    <dbReference type="NCBI Taxonomy" id="273131"/>
    <lineage>
        <taxon>Eukaryota</taxon>
        <taxon>Fungi</taxon>
        <taxon>Dikarya</taxon>
        <taxon>Ascomycota</taxon>
        <taxon>Saccharomycotina</taxon>
        <taxon>Saccharomycetes</taxon>
        <taxon>Saccharomycetales</taxon>
        <taxon>Saccharomycetaceae</taxon>
        <taxon>Nakaseomyces</taxon>
    </lineage>
</organism>
<feature type="compositionally biased region" description="Acidic residues" evidence="2">
    <location>
        <begin position="259"/>
        <end position="268"/>
    </location>
</feature>
<gene>
    <name evidence="4" type="ORF">RNJ44_04086</name>
</gene>